<protein>
    <submittedName>
        <fullName evidence="4">NADPH-dependent ferric siderophore reductase, contains FAD-binding and SIP domains</fullName>
    </submittedName>
</protein>
<dbReference type="PANTHER" id="PTHR30157">
    <property type="entry name" value="FERRIC REDUCTASE, NADPH-DEPENDENT"/>
    <property type="match status" value="1"/>
</dbReference>
<feature type="domain" description="Siderophore-interacting FAD-binding" evidence="3">
    <location>
        <begin position="15"/>
        <end position="118"/>
    </location>
</feature>
<organism evidence="4 5">
    <name type="scientific">Chitinophaga arvensicola</name>
    <dbReference type="NCBI Taxonomy" id="29529"/>
    <lineage>
        <taxon>Bacteria</taxon>
        <taxon>Pseudomonadati</taxon>
        <taxon>Bacteroidota</taxon>
        <taxon>Chitinophagia</taxon>
        <taxon>Chitinophagales</taxon>
        <taxon>Chitinophagaceae</taxon>
        <taxon>Chitinophaga</taxon>
    </lineage>
</organism>
<dbReference type="PANTHER" id="PTHR30157:SF0">
    <property type="entry name" value="NADPH-DEPENDENT FERRIC-CHELATE REDUCTASE"/>
    <property type="match status" value="1"/>
</dbReference>
<dbReference type="InterPro" id="IPR007037">
    <property type="entry name" value="SIP_rossman_dom"/>
</dbReference>
<name>A0A1I0S9L7_9BACT</name>
<reference evidence="5" key="1">
    <citation type="submission" date="2016-10" db="EMBL/GenBank/DDBJ databases">
        <authorList>
            <person name="Varghese N."/>
            <person name="Submissions S."/>
        </authorList>
    </citation>
    <scope>NUCLEOTIDE SEQUENCE [LARGE SCALE GENOMIC DNA]</scope>
    <source>
        <strain evidence="5">DSM 3695</strain>
    </source>
</reference>
<gene>
    <name evidence="4" type="ORF">SAMN04488122_5199</name>
</gene>
<accession>A0A1I0S9L7</accession>
<dbReference type="CDD" id="cd06193">
    <property type="entry name" value="siderophore_interacting"/>
    <property type="match status" value="1"/>
</dbReference>
<dbReference type="EMBL" id="FOJG01000002">
    <property type="protein sequence ID" value="SEW52873.1"/>
    <property type="molecule type" value="Genomic_DNA"/>
</dbReference>
<dbReference type="InterPro" id="IPR013113">
    <property type="entry name" value="SIP_FAD-bd"/>
</dbReference>
<feature type="domain" description="SIP-like Rossmann fold" evidence="2">
    <location>
        <begin position="130"/>
        <end position="247"/>
    </location>
</feature>
<dbReference type="Gene3D" id="3.40.50.80">
    <property type="entry name" value="Nucleotide-binding domain of ferredoxin-NADP reductase (FNR) module"/>
    <property type="match status" value="1"/>
</dbReference>
<evidence type="ECO:0000259" key="3">
    <source>
        <dbReference type="Pfam" id="PF08021"/>
    </source>
</evidence>
<dbReference type="RefSeq" id="WP_177192334.1">
    <property type="nucleotide sequence ID" value="NZ_FOJG01000002.1"/>
</dbReference>
<dbReference type="SUPFAM" id="SSF63380">
    <property type="entry name" value="Riboflavin synthase domain-like"/>
    <property type="match status" value="1"/>
</dbReference>
<dbReference type="STRING" id="29529.SAMN04488122_5199"/>
<dbReference type="Pfam" id="PF04954">
    <property type="entry name" value="SIP"/>
    <property type="match status" value="1"/>
</dbReference>
<dbReference type="Gene3D" id="2.40.30.10">
    <property type="entry name" value="Translation factors"/>
    <property type="match status" value="1"/>
</dbReference>
<evidence type="ECO:0000259" key="2">
    <source>
        <dbReference type="Pfam" id="PF04954"/>
    </source>
</evidence>
<proteinExistence type="inferred from homology"/>
<evidence type="ECO:0000313" key="5">
    <source>
        <dbReference type="Proteomes" id="UP000199310"/>
    </source>
</evidence>
<dbReference type="Proteomes" id="UP000199310">
    <property type="component" value="Unassembled WGS sequence"/>
</dbReference>
<dbReference type="AlphaFoldDB" id="A0A1I0S9L7"/>
<dbReference type="Pfam" id="PF08021">
    <property type="entry name" value="FAD_binding_9"/>
    <property type="match status" value="1"/>
</dbReference>
<keyword evidence="5" id="KW-1185">Reference proteome</keyword>
<dbReference type="InterPro" id="IPR039261">
    <property type="entry name" value="FNR_nucleotide-bd"/>
</dbReference>
<dbReference type="InterPro" id="IPR039374">
    <property type="entry name" value="SIP_fam"/>
</dbReference>
<dbReference type="InterPro" id="IPR017938">
    <property type="entry name" value="Riboflavin_synthase-like_b-brl"/>
</dbReference>
<sequence length="260" mass="29213">MDIIQKKIVRSVFTVKEKIFVTPHYIRVIFDMSDEQLVLFSEVTIGRNNKIFIPPFGAGTVDFPDETGASSSIRRTYTTRHIDFGKNEMWIDFVAHGDNGPASSWAQRAEAGHILGIAMKVSDKPLLPEADSYLLIGDSTAIPVISAMLEQLPEGVDVKAILEVHGPEDEIGLSTRADLRVEWLHNPDPSRESELASFVSTRSLPQGKRFAYIAAEYDTAKALRQYFKEEQNWSATEFSAVSYWKRGEAEEESAATRREK</sequence>
<comment type="similarity">
    <text evidence="1">Belongs to the SIP oxidoreductase family.</text>
</comment>
<evidence type="ECO:0000256" key="1">
    <source>
        <dbReference type="ARBA" id="ARBA00035644"/>
    </source>
</evidence>
<evidence type="ECO:0000313" key="4">
    <source>
        <dbReference type="EMBL" id="SEW52873.1"/>
    </source>
</evidence>